<keyword evidence="6 17" id="KW-0808">Transferase</keyword>
<dbReference type="SMART" id="SM00304">
    <property type="entry name" value="HAMP"/>
    <property type="match status" value="1"/>
</dbReference>
<evidence type="ECO:0000256" key="2">
    <source>
        <dbReference type="ARBA" id="ARBA00004651"/>
    </source>
</evidence>
<evidence type="ECO:0000256" key="4">
    <source>
        <dbReference type="ARBA" id="ARBA00022475"/>
    </source>
</evidence>
<organism evidence="17 18">
    <name type="scientific">Brevibacillus laterosporus LMG 15441</name>
    <dbReference type="NCBI Taxonomy" id="1042163"/>
    <lineage>
        <taxon>Bacteria</taxon>
        <taxon>Bacillati</taxon>
        <taxon>Bacillota</taxon>
        <taxon>Bacilli</taxon>
        <taxon>Bacillales</taxon>
        <taxon>Paenibacillaceae</taxon>
        <taxon>Brevibacillus</taxon>
    </lineage>
</organism>
<dbReference type="Gene3D" id="6.10.340.10">
    <property type="match status" value="1"/>
</dbReference>
<dbReference type="SMART" id="SM00387">
    <property type="entry name" value="HATPase_c"/>
    <property type="match status" value="1"/>
</dbReference>
<dbReference type="InterPro" id="IPR036097">
    <property type="entry name" value="HisK_dim/P_sf"/>
</dbReference>
<evidence type="ECO:0000256" key="6">
    <source>
        <dbReference type="ARBA" id="ARBA00022679"/>
    </source>
</evidence>
<proteinExistence type="predicted"/>
<evidence type="ECO:0000256" key="10">
    <source>
        <dbReference type="ARBA" id="ARBA00022840"/>
    </source>
</evidence>
<evidence type="ECO:0000256" key="14">
    <source>
        <dbReference type="SAM" id="Phobius"/>
    </source>
</evidence>
<dbReference type="InterPro" id="IPR003661">
    <property type="entry name" value="HisK_dim/P_dom"/>
</dbReference>
<feature type="domain" description="HAMP" evidence="16">
    <location>
        <begin position="190"/>
        <end position="242"/>
    </location>
</feature>
<keyword evidence="10" id="KW-0067">ATP-binding</keyword>
<comment type="catalytic activity">
    <reaction evidence="1">
        <text>ATP + protein L-histidine = ADP + protein N-phospho-L-histidine.</text>
        <dbReference type="EC" id="2.7.13.3"/>
    </reaction>
</comment>
<dbReference type="GO" id="GO:0000155">
    <property type="term" value="F:phosphorelay sensor kinase activity"/>
    <property type="evidence" value="ECO:0007669"/>
    <property type="project" value="InterPro"/>
</dbReference>
<dbReference type="InterPro" id="IPR036890">
    <property type="entry name" value="HATPase_C_sf"/>
</dbReference>
<dbReference type="AlphaFoldDB" id="A0A075QZV4"/>
<dbReference type="EMBL" id="CP007806">
    <property type="protein sequence ID" value="AIG24736.1"/>
    <property type="molecule type" value="Genomic_DNA"/>
</dbReference>
<dbReference type="RefSeq" id="WP_003333619.1">
    <property type="nucleotide sequence ID" value="NZ_CP007806.1"/>
</dbReference>
<sequence>MKKWLKPKKSRSLYTSLILDYFVFNFFLLVVLIGLAIYLLNATFNHIESMDIVDVKIEASNYKQEDQRKELLPQLTSIGGWLEHLNANKQLVRVYGNKLDDHKSYSENQLFDLLQNHEQQPYYYSMYQNTLDPKTPYLLLKIPRNNILVSKDFEQIDIFDPFAKSFMTYLGMFGFIMLIFIVLYIYWTARRIKAPLIIILDALKKMTDGDYSTRIHLKAEHEFVQIRDTFNYMADVLEETRRENEILEKGKQRMLMDISHDLKTPITSIQGYAKALKEGMATDEERKQRYLEYIYQKSIRVNHLINNLFELLKLDAPDYRLHLRLEEITEFIRDMVVLHYTEMLDKQFHLQLDIPEREIYLYFDRIQLTRVLSNLLVNAIKYNPVGTTMRISLSEEKYYVVIKIADNGIGISEDIKENIFEPFVRADSSRASEGGTGLGLSIAKRIVTKHGGTIKLTSTDTEATVFVIRLPKPLT</sequence>
<keyword evidence="18" id="KW-1185">Reference proteome</keyword>
<dbReference type="Gene3D" id="1.10.287.130">
    <property type="match status" value="1"/>
</dbReference>
<keyword evidence="5" id="KW-0597">Phosphoprotein</keyword>
<dbReference type="PROSITE" id="PS50109">
    <property type="entry name" value="HIS_KIN"/>
    <property type="match status" value="1"/>
</dbReference>
<dbReference type="PRINTS" id="PR00344">
    <property type="entry name" value="BCTRLSENSOR"/>
</dbReference>
<keyword evidence="13 14" id="KW-0472">Membrane</keyword>
<evidence type="ECO:0000259" key="15">
    <source>
        <dbReference type="PROSITE" id="PS50109"/>
    </source>
</evidence>
<dbReference type="eggNOG" id="COG5002">
    <property type="taxonomic scope" value="Bacteria"/>
</dbReference>
<dbReference type="EC" id="2.7.13.3" evidence="3"/>
<evidence type="ECO:0000256" key="8">
    <source>
        <dbReference type="ARBA" id="ARBA00022741"/>
    </source>
</evidence>
<reference evidence="17 18" key="1">
    <citation type="journal article" date="2011" name="J. Bacteriol.">
        <title>Genome sequence of Brevibacillus laterosporus LMG 15441, a pathogen of invertebrates.</title>
        <authorList>
            <person name="Djukic M."/>
            <person name="Poehlein A."/>
            <person name="Thurmer A."/>
            <person name="Daniel R."/>
        </authorList>
    </citation>
    <scope>NUCLEOTIDE SEQUENCE [LARGE SCALE GENOMIC DNA]</scope>
    <source>
        <strain evidence="17 18">LMG 15441</strain>
    </source>
</reference>
<dbReference type="Pfam" id="PF00512">
    <property type="entry name" value="HisKA"/>
    <property type="match status" value="1"/>
</dbReference>
<dbReference type="CDD" id="cd00082">
    <property type="entry name" value="HisKA"/>
    <property type="match status" value="1"/>
</dbReference>
<name>A0A075QZV4_BRELA</name>
<dbReference type="GO" id="GO:0005524">
    <property type="term" value="F:ATP binding"/>
    <property type="evidence" value="ECO:0007669"/>
    <property type="project" value="UniProtKB-KW"/>
</dbReference>
<dbReference type="GO" id="GO:0005886">
    <property type="term" value="C:plasma membrane"/>
    <property type="evidence" value="ECO:0007669"/>
    <property type="project" value="UniProtKB-SubCell"/>
</dbReference>
<dbReference type="SUPFAM" id="SSF158472">
    <property type="entry name" value="HAMP domain-like"/>
    <property type="match status" value="1"/>
</dbReference>
<evidence type="ECO:0000256" key="1">
    <source>
        <dbReference type="ARBA" id="ARBA00000085"/>
    </source>
</evidence>
<dbReference type="PROSITE" id="PS50885">
    <property type="entry name" value="HAMP"/>
    <property type="match status" value="1"/>
</dbReference>
<dbReference type="CDD" id="cd06225">
    <property type="entry name" value="HAMP"/>
    <property type="match status" value="1"/>
</dbReference>
<gene>
    <name evidence="17" type="primary">yycG_1</name>
    <name evidence="17" type="ORF">BRLA_c003410</name>
</gene>
<dbReference type="SMART" id="SM00388">
    <property type="entry name" value="HisKA"/>
    <property type="match status" value="1"/>
</dbReference>
<dbReference type="SUPFAM" id="SSF55874">
    <property type="entry name" value="ATPase domain of HSP90 chaperone/DNA topoisomerase II/histidine kinase"/>
    <property type="match status" value="1"/>
</dbReference>
<evidence type="ECO:0000256" key="9">
    <source>
        <dbReference type="ARBA" id="ARBA00022777"/>
    </source>
</evidence>
<dbReference type="Pfam" id="PF00672">
    <property type="entry name" value="HAMP"/>
    <property type="match status" value="1"/>
</dbReference>
<evidence type="ECO:0000256" key="12">
    <source>
        <dbReference type="ARBA" id="ARBA00023012"/>
    </source>
</evidence>
<keyword evidence="9 17" id="KW-0418">Kinase</keyword>
<evidence type="ECO:0000256" key="13">
    <source>
        <dbReference type="ARBA" id="ARBA00023136"/>
    </source>
</evidence>
<dbReference type="SUPFAM" id="SSF47384">
    <property type="entry name" value="Homodimeric domain of signal transducing histidine kinase"/>
    <property type="match status" value="1"/>
</dbReference>
<evidence type="ECO:0000256" key="5">
    <source>
        <dbReference type="ARBA" id="ARBA00022553"/>
    </source>
</evidence>
<feature type="transmembrane region" description="Helical" evidence="14">
    <location>
        <begin position="166"/>
        <end position="187"/>
    </location>
</feature>
<keyword evidence="12" id="KW-0902">Two-component regulatory system</keyword>
<dbReference type="InterPro" id="IPR003594">
    <property type="entry name" value="HATPase_dom"/>
</dbReference>
<evidence type="ECO:0000313" key="18">
    <source>
        <dbReference type="Proteomes" id="UP000005850"/>
    </source>
</evidence>
<dbReference type="Proteomes" id="UP000005850">
    <property type="component" value="Chromosome"/>
</dbReference>
<dbReference type="HOGENOM" id="CLU_000445_89_6_9"/>
<dbReference type="PANTHER" id="PTHR45528:SF1">
    <property type="entry name" value="SENSOR HISTIDINE KINASE CPXA"/>
    <property type="match status" value="1"/>
</dbReference>
<keyword evidence="8" id="KW-0547">Nucleotide-binding</keyword>
<dbReference type="Pfam" id="PF02518">
    <property type="entry name" value="HATPase_c"/>
    <property type="match status" value="1"/>
</dbReference>
<evidence type="ECO:0000256" key="3">
    <source>
        <dbReference type="ARBA" id="ARBA00012438"/>
    </source>
</evidence>
<dbReference type="InterPro" id="IPR004358">
    <property type="entry name" value="Sig_transdc_His_kin-like_C"/>
</dbReference>
<keyword evidence="4" id="KW-1003">Cell membrane</keyword>
<dbReference type="CDD" id="cd00075">
    <property type="entry name" value="HATPase"/>
    <property type="match status" value="1"/>
</dbReference>
<dbReference type="Gene3D" id="3.30.565.10">
    <property type="entry name" value="Histidine kinase-like ATPase, C-terminal domain"/>
    <property type="match status" value="1"/>
</dbReference>
<keyword evidence="11 14" id="KW-1133">Transmembrane helix</keyword>
<dbReference type="STRING" id="1042163.BRLA_c003410"/>
<comment type="subcellular location">
    <subcellularLocation>
        <location evidence="2">Cell membrane</location>
        <topology evidence="2">Multi-pass membrane protein</topology>
    </subcellularLocation>
</comment>
<evidence type="ECO:0000259" key="16">
    <source>
        <dbReference type="PROSITE" id="PS50885"/>
    </source>
</evidence>
<evidence type="ECO:0000256" key="11">
    <source>
        <dbReference type="ARBA" id="ARBA00022989"/>
    </source>
</evidence>
<accession>A0A075QZV4</accession>
<dbReference type="InterPro" id="IPR003660">
    <property type="entry name" value="HAMP_dom"/>
</dbReference>
<keyword evidence="7 14" id="KW-0812">Transmembrane</keyword>
<dbReference type="FunFam" id="1.10.287.130:FF:000001">
    <property type="entry name" value="Two-component sensor histidine kinase"/>
    <property type="match status" value="1"/>
</dbReference>
<dbReference type="InterPro" id="IPR005467">
    <property type="entry name" value="His_kinase_dom"/>
</dbReference>
<dbReference type="InterPro" id="IPR050398">
    <property type="entry name" value="HssS/ArlS-like"/>
</dbReference>
<feature type="transmembrane region" description="Helical" evidence="14">
    <location>
        <begin position="21"/>
        <end position="40"/>
    </location>
</feature>
<dbReference type="FunFam" id="3.30.565.10:FF:000006">
    <property type="entry name" value="Sensor histidine kinase WalK"/>
    <property type="match status" value="1"/>
</dbReference>
<dbReference type="KEGG" id="blr:BRLA_c003410"/>
<protein>
    <recommendedName>
        <fullName evidence="3">histidine kinase</fullName>
        <ecNumber evidence="3">2.7.13.3</ecNumber>
    </recommendedName>
</protein>
<dbReference type="PANTHER" id="PTHR45528">
    <property type="entry name" value="SENSOR HISTIDINE KINASE CPXA"/>
    <property type="match status" value="1"/>
</dbReference>
<evidence type="ECO:0000256" key="7">
    <source>
        <dbReference type="ARBA" id="ARBA00022692"/>
    </source>
</evidence>
<feature type="domain" description="Histidine kinase" evidence="15">
    <location>
        <begin position="257"/>
        <end position="474"/>
    </location>
</feature>
<evidence type="ECO:0000313" key="17">
    <source>
        <dbReference type="EMBL" id="AIG24736.1"/>
    </source>
</evidence>